<keyword evidence="3" id="KW-0732">Signal</keyword>
<dbReference type="Gene3D" id="4.10.75.10">
    <property type="entry name" value="Elafin-like"/>
    <property type="match status" value="1"/>
</dbReference>
<dbReference type="InterPro" id="IPR004094">
    <property type="entry name" value="Antistasin-like"/>
</dbReference>
<dbReference type="PROSITE" id="PS51252">
    <property type="entry name" value="ANTISTASIN"/>
    <property type="match status" value="1"/>
</dbReference>
<dbReference type="AlphaFoldDB" id="A0A0B7A2I8"/>
<dbReference type="SMART" id="SM00217">
    <property type="entry name" value="WAP"/>
    <property type="match status" value="1"/>
</dbReference>
<dbReference type="PRINTS" id="PR00003">
    <property type="entry name" value="4DISULPHCORE"/>
</dbReference>
<feature type="domain" description="WAP" evidence="5">
    <location>
        <begin position="118"/>
        <end position="165"/>
    </location>
</feature>
<evidence type="ECO:0000259" key="4">
    <source>
        <dbReference type="PROSITE" id="PS51252"/>
    </source>
</evidence>
<dbReference type="SUPFAM" id="SSF57256">
    <property type="entry name" value="Elafin-like"/>
    <property type="match status" value="1"/>
</dbReference>
<reference evidence="6" key="1">
    <citation type="submission" date="2014-12" db="EMBL/GenBank/DDBJ databases">
        <title>Insight into the proteome of Arion vulgaris.</title>
        <authorList>
            <person name="Aradska J."/>
            <person name="Bulat T."/>
            <person name="Smidak R."/>
            <person name="Sarate P."/>
            <person name="Gangsoo J."/>
            <person name="Sialana F."/>
            <person name="Bilban M."/>
            <person name="Lubec G."/>
        </authorList>
    </citation>
    <scope>NUCLEOTIDE SEQUENCE</scope>
    <source>
        <tissue evidence="6">Skin</tissue>
    </source>
</reference>
<sequence length="246" mass="26864">MYTQTILLLALSVGATLAQYSEEDSLCVQEGCPSNTTCRVVTECPTPLSCTLRALCMESPPRWSHTGVCYIGQPILTMRNGSWEDTQCGPGSPCPNSTYCNIELMDTYATCCRSDPTNVVKPGQCPVSTDSDTSYCSDSCNNDGDCRHNSKCCQTGCRRQCLHPAVENTCQTKTCPEDTYCLTPDMSPCTGTGQCYNVGDCIPCGPLCRMECHHGFETDSRGCPICECKHPCKNILSVIHGECWKH</sequence>
<feature type="chain" id="PRO_5002111433" description="WAP domain-containing protein" evidence="3">
    <location>
        <begin position="19"/>
        <end position="246"/>
    </location>
</feature>
<name>A0A0B7A2I8_9EUPU</name>
<keyword evidence="1" id="KW-0646">Protease inhibitor</keyword>
<accession>A0A0B7A2I8</accession>
<gene>
    <name evidence="6" type="primary">ORF93497</name>
</gene>
<dbReference type="GO" id="GO:0004867">
    <property type="term" value="F:serine-type endopeptidase inhibitor activity"/>
    <property type="evidence" value="ECO:0007669"/>
    <property type="project" value="UniProtKB-KW"/>
</dbReference>
<evidence type="ECO:0008006" key="7">
    <source>
        <dbReference type="Google" id="ProtNLM"/>
    </source>
</evidence>
<dbReference type="InterPro" id="IPR008197">
    <property type="entry name" value="WAP_dom"/>
</dbReference>
<dbReference type="Pfam" id="PF00095">
    <property type="entry name" value="WAP"/>
    <property type="match status" value="1"/>
</dbReference>
<evidence type="ECO:0000256" key="1">
    <source>
        <dbReference type="ARBA" id="ARBA00022690"/>
    </source>
</evidence>
<dbReference type="Gene3D" id="2.10.22.10">
    <property type="entry name" value="Antistasin, domain 1"/>
    <property type="match status" value="1"/>
</dbReference>
<evidence type="ECO:0000256" key="3">
    <source>
        <dbReference type="SAM" id="SignalP"/>
    </source>
</evidence>
<protein>
    <recommendedName>
        <fullName evidence="7">WAP domain-containing protein</fullName>
    </recommendedName>
</protein>
<proteinExistence type="predicted"/>
<evidence type="ECO:0000313" key="6">
    <source>
        <dbReference type="EMBL" id="CEK74993.1"/>
    </source>
</evidence>
<dbReference type="InterPro" id="IPR036645">
    <property type="entry name" value="Elafin-like_sf"/>
</dbReference>
<dbReference type="Pfam" id="PF02822">
    <property type="entry name" value="Antistasin"/>
    <property type="match status" value="1"/>
</dbReference>
<dbReference type="EMBL" id="HACG01028128">
    <property type="protein sequence ID" value="CEK74993.1"/>
    <property type="molecule type" value="Transcribed_RNA"/>
</dbReference>
<organism evidence="6">
    <name type="scientific">Arion vulgaris</name>
    <dbReference type="NCBI Taxonomy" id="1028688"/>
    <lineage>
        <taxon>Eukaryota</taxon>
        <taxon>Metazoa</taxon>
        <taxon>Spiralia</taxon>
        <taxon>Lophotrochozoa</taxon>
        <taxon>Mollusca</taxon>
        <taxon>Gastropoda</taxon>
        <taxon>Heterobranchia</taxon>
        <taxon>Euthyneura</taxon>
        <taxon>Panpulmonata</taxon>
        <taxon>Eupulmonata</taxon>
        <taxon>Stylommatophora</taxon>
        <taxon>Helicina</taxon>
        <taxon>Arionoidea</taxon>
        <taxon>Arionidae</taxon>
        <taxon>Arion</taxon>
    </lineage>
</organism>
<feature type="signal peptide" evidence="3">
    <location>
        <begin position="1"/>
        <end position="18"/>
    </location>
</feature>
<dbReference type="GO" id="GO:0005576">
    <property type="term" value="C:extracellular region"/>
    <property type="evidence" value="ECO:0007669"/>
    <property type="project" value="InterPro"/>
</dbReference>
<dbReference type="MEROPS" id="I17.003"/>
<evidence type="ECO:0000256" key="2">
    <source>
        <dbReference type="ARBA" id="ARBA00022900"/>
    </source>
</evidence>
<dbReference type="PROSITE" id="PS51390">
    <property type="entry name" value="WAP"/>
    <property type="match status" value="1"/>
</dbReference>
<keyword evidence="2" id="KW-0722">Serine protease inhibitor</keyword>
<feature type="domain" description="Antistasin-like" evidence="4">
    <location>
        <begin position="201"/>
        <end position="228"/>
    </location>
</feature>
<evidence type="ECO:0000259" key="5">
    <source>
        <dbReference type="PROSITE" id="PS51390"/>
    </source>
</evidence>